<evidence type="ECO:0000256" key="1">
    <source>
        <dbReference type="SAM" id="MobiDB-lite"/>
    </source>
</evidence>
<gene>
    <name evidence="2" type="primary">Necator_chrII.g6882</name>
    <name evidence="2" type="ORF">RB195_019089</name>
</gene>
<dbReference type="Proteomes" id="UP001303046">
    <property type="component" value="Unassembled WGS sequence"/>
</dbReference>
<proteinExistence type="predicted"/>
<evidence type="ECO:0000313" key="3">
    <source>
        <dbReference type="Proteomes" id="UP001303046"/>
    </source>
</evidence>
<accession>A0ABR1CF83</accession>
<sequence length="114" mass="12730">MYEYSGQNDNDEARTGCARSESGSAVKAAALEALRWRQKLESSNPVAVFPKFVSALLLVFLENDEKDVEQLKKTLKKSCLMVANLKESFKLWAQERERCIKIQGALCCLLPAGC</sequence>
<dbReference type="EMBL" id="JAVFWL010000002">
    <property type="protein sequence ID" value="KAK6736203.1"/>
    <property type="molecule type" value="Genomic_DNA"/>
</dbReference>
<evidence type="ECO:0000313" key="2">
    <source>
        <dbReference type="EMBL" id="KAK6736203.1"/>
    </source>
</evidence>
<keyword evidence="3" id="KW-1185">Reference proteome</keyword>
<feature type="region of interest" description="Disordered" evidence="1">
    <location>
        <begin position="1"/>
        <end position="24"/>
    </location>
</feature>
<reference evidence="2 3" key="1">
    <citation type="submission" date="2023-08" db="EMBL/GenBank/DDBJ databases">
        <title>A Necator americanus chromosomal reference genome.</title>
        <authorList>
            <person name="Ilik V."/>
            <person name="Petrzelkova K.J."/>
            <person name="Pardy F."/>
            <person name="Fuh T."/>
            <person name="Niatou-Singa F.S."/>
            <person name="Gouil Q."/>
            <person name="Baker L."/>
            <person name="Ritchie M.E."/>
            <person name="Jex A.R."/>
            <person name="Gazzola D."/>
            <person name="Li H."/>
            <person name="Toshio Fujiwara R."/>
            <person name="Zhan B."/>
            <person name="Aroian R.V."/>
            <person name="Pafco B."/>
            <person name="Schwarz E.M."/>
        </authorList>
    </citation>
    <scope>NUCLEOTIDE SEQUENCE [LARGE SCALE GENOMIC DNA]</scope>
    <source>
        <strain evidence="2 3">Aroian</strain>
        <tissue evidence="2">Whole animal</tissue>
    </source>
</reference>
<comment type="caution">
    <text evidence="2">The sequence shown here is derived from an EMBL/GenBank/DDBJ whole genome shotgun (WGS) entry which is preliminary data.</text>
</comment>
<name>A0ABR1CF83_NECAM</name>
<protein>
    <submittedName>
        <fullName evidence="2">Uncharacterized protein</fullName>
    </submittedName>
</protein>
<organism evidence="2 3">
    <name type="scientific">Necator americanus</name>
    <name type="common">Human hookworm</name>
    <dbReference type="NCBI Taxonomy" id="51031"/>
    <lineage>
        <taxon>Eukaryota</taxon>
        <taxon>Metazoa</taxon>
        <taxon>Ecdysozoa</taxon>
        <taxon>Nematoda</taxon>
        <taxon>Chromadorea</taxon>
        <taxon>Rhabditida</taxon>
        <taxon>Rhabditina</taxon>
        <taxon>Rhabditomorpha</taxon>
        <taxon>Strongyloidea</taxon>
        <taxon>Ancylostomatidae</taxon>
        <taxon>Bunostominae</taxon>
        <taxon>Necator</taxon>
    </lineage>
</organism>